<evidence type="ECO:0000313" key="3">
    <source>
        <dbReference type="EMBL" id="VDI40406.1"/>
    </source>
</evidence>
<reference evidence="3" key="1">
    <citation type="submission" date="2018-11" db="EMBL/GenBank/DDBJ databases">
        <authorList>
            <person name="Alioto T."/>
            <person name="Alioto T."/>
        </authorList>
    </citation>
    <scope>NUCLEOTIDE SEQUENCE</scope>
</reference>
<comment type="caution">
    <text evidence="3">The sequence shown here is derived from an EMBL/GenBank/DDBJ whole genome shotgun (WGS) entry which is preliminary data.</text>
</comment>
<keyword evidence="1" id="KW-0175">Coiled coil</keyword>
<dbReference type="InterPro" id="IPR007110">
    <property type="entry name" value="Ig-like_dom"/>
</dbReference>
<accession>A0A8B6EV47</accession>
<dbReference type="InterPro" id="IPR043502">
    <property type="entry name" value="DNA/RNA_pol_sf"/>
</dbReference>
<feature type="coiled-coil region" evidence="1">
    <location>
        <begin position="12"/>
        <end position="46"/>
    </location>
</feature>
<dbReference type="EMBL" id="UYJE01005790">
    <property type="protein sequence ID" value="VDI40406.1"/>
    <property type="molecule type" value="Genomic_DNA"/>
</dbReference>
<dbReference type="OrthoDB" id="6135595at2759"/>
<dbReference type="SUPFAM" id="SSF56672">
    <property type="entry name" value="DNA/RNA polymerases"/>
    <property type="match status" value="1"/>
</dbReference>
<keyword evidence="4" id="KW-1185">Reference proteome</keyword>
<gene>
    <name evidence="3" type="ORF">MGAL_10B037242</name>
</gene>
<evidence type="ECO:0000256" key="1">
    <source>
        <dbReference type="SAM" id="Coils"/>
    </source>
</evidence>
<dbReference type="PANTHER" id="PTHR47331:SF1">
    <property type="entry name" value="GAG-LIKE PROTEIN"/>
    <property type="match status" value="1"/>
</dbReference>
<name>A0A8B6EV47_MYTGA</name>
<protein>
    <recommendedName>
        <fullName evidence="2">Ig-like domain-containing protein</fullName>
    </recommendedName>
</protein>
<feature type="domain" description="Ig-like" evidence="2">
    <location>
        <begin position="642"/>
        <end position="728"/>
    </location>
</feature>
<dbReference type="PANTHER" id="PTHR47331">
    <property type="entry name" value="PHD-TYPE DOMAIN-CONTAINING PROTEIN"/>
    <property type="match status" value="1"/>
</dbReference>
<dbReference type="PROSITE" id="PS50835">
    <property type="entry name" value="IG_LIKE"/>
    <property type="match status" value="1"/>
</dbReference>
<evidence type="ECO:0000313" key="4">
    <source>
        <dbReference type="Proteomes" id="UP000596742"/>
    </source>
</evidence>
<dbReference type="Proteomes" id="UP000596742">
    <property type="component" value="Unassembled WGS sequence"/>
</dbReference>
<feature type="non-terminal residue" evidence="3">
    <location>
        <position position="1"/>
    </location>
</feature>
<dbReference type="AlphaFoldDB" id="A0A8B6EV47"/>
<sequence>MTKKKAIRVGHRGAARRLISKIEEELEKETTQRDEIESLCETLKKKRDILSELDNVILEEIAEENMEAEIEDSDRVHLEPFLRLLIYNKLPSDVRKNITRDRGNDDWDIESLRTAIKREVCVQVAGQSTGTSNEDLEILPTASFIAETFPGKNRKQSRKKCLFCEESHHPNTCKNVKDVEKRIEIVKRKKSRCLRLGKVLELRIVGVSGSDNIKSQSEVVKEYGEKSIILENGKYTAKLPWKPDFLPLPHNMELVKQRTGSVIRRLANKPDLLKMYGDIIMEQERRHFIEKVEETKLPTDRPVHYIPHHPVAKESSTTPIRIVYDCSCKDGRDNPSLNECLESHPPVMNDITGILMRFRAKKYATTSDLEKAFLQIQLDEKDRDATSLCGDNVWRYCPTKDNPADLLTRGITSEELQQNEIWFSGPKWLNSKEDWPTWNGNNVTSSVCTTMSENDDKIETMENNQNVCIGIGEIIDIERYNSYRKLTRITAYVMRFATNCRAKETERKKDLLRIDEIENAKFLWIRYKQEADEVSINVRISGPKTVKTHQAFMLSCFSTEVPEIQDAKFYVKNEVSNQVTEIERKCETHLNHSMCSDIKSNELVYHAPKSSGILTFSCAMTIPPFGELSDCMFVQVIDLTGPNLSQDSNSPIFDNTVLTIVCTALSAENEVYLSWTCVNGTREDDILVNSSTTTFISKLTYQVKITDNGRICTCTAQIGSFSSTDTITLDVTT</sequence>
<proteinExistence type="predicted"/>
<organism evidence="3 4">
    <name type="scientific">Mytilus galloprovincialis</name>
    <name type="common">Mediterranean mussel</name>
    <dbReference type="NCBI Taxonomy" id="29158"/>
    <lineage>
        <taxon>Eukaryota</taxon>
        <taxon>Metazoa</taxon>
        <taxon>Spiralia</taxon>
        <taxon>Lophotrochozoa</taxon>
        <taxon>Mollusca</taxon>
        <taxon>Bivalvia</taxon>
        <taxon>Autobranchia</taxon>
        <taxon>Pteriomorphia</taxon>
        <taxon>Mytilida</taxon>
        <taxon>Mytiloidea</taxon>
        <taxon>Mytilidae</taxon>
        <taxon>Mytilinae</taxon>
        <taxon>Mytilus</taxon>
    </lineage>
</organism>
<evidence type="ECO:0000259" key="2">
    <source>
        <dbReference type="PROSITE" id="PS50835"/>
    </source>
</evidence>